<dbReference type="AlphaFoldDB" id="A0A8C5QWH1"/>
<dbReference type="Proteomes" id="UP000694569">
    <property type="component" value="Unplaced"/>
</dbReference>
<dbReference type="OrthoDB" id="8910940at2759"/>
<reference evidence="1" key="2">
    <citation type="submission" date="2025-09" db="UniProtKB">
        <authorList>
            <consortium name="Ensembl"/>
        </authorList>
    </citation>
    <scope>IDENTIFICATION</scope>
</reference>
<organism evidence="1 2">
    <name type="scientific">Leptobrachium leishanense</name>
    <name type="common">Leishan spiny toad</name>
    <dbReference type="NCBI Taxonomy" id="445787"/>
    <lineage>
        <taxon>Eukaryota</taxon>
        <taxon>Metazoa</taxon>
        <taxon>Chordata</taxon>
        <taxon>Craniata</taxon>
        <taxon>Vertebrata</taxon>
        <taxon>Euteleostomi</taxon>
        <taxon>Amphibia</taxon>
        <taxon>Batrachia</taxon>
        <taxon>Anura</taxon>
        <taxon>Pelobatoidea</taxon>
        <taxon>Megophryidae</taxon>
        <taxon>Leptobrachium</taxon>
    </lineage>
</organism>
<dbReference type="GO" id="GO:0003676">
    <property type="term" value="F:nucleic acid binding"/>
    <property type="evidence" value="ECO:0007669"/>
    <property type="project" value="InterPro"/>
</dbReference>
<dbReference type="InterPro" id="IPR036397">
    <property type="entry name" value="RNaseH_sf"/>
</dbReference>
<reference evidence="1" key="1">
    <citation type="submission" date="2025-08" db="UniProtKB">
        <authorList>
            <consortium name="Ensembl"/>
        </authorList>
    </citation>
    <scope>IDENTIFICATION</scope>
</reference>
<accession>A0A8C5QWH1</accession>
<evidence type="ECO:0000313" key="2">
    <source>
        <dbReference type="Proteomes" id="UP000694569"/>
    </source>
</evidence>
<dbReference type="Ensembl" id="ENSLLET00000045786.1">
    <property type="protein sequence ID" value="ENSLLEP00000044019.1"/>
    <property type="gene ID" value="ENSLLEG00000027968.1"/>
</dbReference>
<name>A0A8C5QWH1_9ANUR</name>
<protein>
    <submittedName>
        <fullName evidence="1">Uncharacterized protein</fullName>
    </submittedName>
</protein>
<evidence type="ECO:0000313" key="1">
    <source>
        <dbReference type="Ensembl" id="ENSLLEP00000044019.1"/>
    </source>
</evidence>
<sequence>MLMAMDGGVRIWRKSESMEPSCLVSTVQAVQDGGVMVWGIFSWHTLCPLVPIEHHLNATACVLLLTMSIPL</sequence>
<dbReference type="GeneTree" id="ENSGT00980000202153"/>
<keyword evidence="2" id="KW-1185">Reference proteome</keyword>
<proteinExistence type="predicted"/>
<dbReference type="Gene3D" id="3.30.420.10">
    <property type="entry name" value="Ribonuclease H-like superfamily/Ribonuclease H"/>
    <property type="match status" value="1"/>
</dbReference>